<accession>A0A1H0HHZ6</accession>
<evidence type="ECO:0000313" key="1">
    <source>
        <dbReference type="EMBL" id="SDO18815.1"/>
    </source>
</evidence>
<dbReference type="EMBL" id="LT629710">
    <property type="protein sequence ID" value="SDO18815.1"/>
    <property type="molecule type" value="Genomic_DNA"/>
</dbReference>
<dbReference type="Proteomes" id="UP000198741">
    <property type="component" value="Chromosome I"/>
</dbReference>
<dbReference type="RefSeq" id="WP_090474049.1">
    <property type="nucleotide sequence ID" value="NZ_LT629710.1"/>
</dbReference>
<name>A0A1H0HHZ6_9ACTN</name>
<protein>
    <submittedName>
        <fullName evidence="1">Uncharacterized protein</fullName>
    </submittedName>
</protein>
<sequence length="149" mass="15853">MNLDPRLVALAEAVERGAVVAPIGILTGAGLVQGTPVTYAAFYEASTISIGRQLARAMPSRELKSYDGREADLWAHLRGRINPAMSALGDPSQPDTLALNIAPAQCTLGTTVLHVPAVRVPLSAVDTWWVSDFIPEQKTPMFVGFTVGL</sequence>
<dbReference type="AlphaFoldDB" id="A0A1H0HHZ6"/>
<reference evidence="1 2" key="1">
    <citation type="submission" date="2016-10" db="EMBL/GenBank/DDBJ databases">
        <authorList>
            <person name="de Groot N.N."/>
        </authorList>
    </citation>
    <scope>NUCLEOTIDE SEQUENCE [LARGE SCALE GENOMIC DNA]</scope>
    <source>
        <strain evidence="2">P4-7,KCTC 19426,CECT 7604</strain>
    </source>
</reference>
<organism evidence="1 2">
    <name type="scientific">Nakamurella panacisegetis</name>
    <dbReference type="NCBI Taxonomy" id="1090615"/>
    <lineage>
        <taxon>Bacteria</taxon>
        <taxon>Bacillati</taxon>
        <taxon>Actinomycetota</taxon>
        <taxon>Actinomycetes</taxon>
        <taxon>Nakamurellales</taxon>
        <taxon>Nakamurellaceae</taxon>
        <taxon>Nakamurella</taxon>
    </lineage>
</organism>
<gene>
    <name evidence="1" type="ORF">SAMN04515671_0081</name>
</gene>
<proteinExistence type="predicted"/>
<evidence type="ECO:0000313" key="2">
    <source>
        <dbReference type="Proteomes" id="UP000198741"/>
    </source>
</evidence>
<keyword evidence="2" id="KW-1185">Reference proteome</keyword>
<dbReference type="OrthoDB" id="5197004at2"/>